<feature type="domain" description="Methyl-accepting transducer" evidence="2">
    <location>
        <begin position="256"/>
        <end position="499"/>
    </location>
</feature>
<dbReference type="GO" id="GO:0016020">
    <property type="term" value="C:membrane"/>
    <property type="evidence" value="ECO:0007669"/>
    <property type="project" value="InterPro"/>
</dbReference>
<dbReference type="InterPro" id="IPR001610">
    <property type="entry name" value="PAC"/>
</dbReference>
<dbReference type="OrthoDB" id="9765776at2"/>
<dbReference type="AlphaFoldDB" id="A0A2N1J058"/>
<organism evidence="5 6">
    <name type="scientific">Malaciobacter halophilus</name>
    <dbReference type="NCBI Taxonomy" id="197482"/>
    <lineage>
        <taxon>Bacteria</taxon>
        <taxon>Pseudomonadati</taxon>
        <taxon>Campylobacterota</taxon>
        <taxon>Epsilonproteobacteria</taxon>
        <taxon>Campylobacterales</taxon>
        <taxon>Arcobacteraceae</taxon>
        <taxon>Malaciobacter</taxon>
    </lineage>
</organism>
<evidence type="ECO:0000313" key="5">
    <source>
        <dbReference type="EMBL" id="PKI79933.1"/>
    </source>
</evidence>
<dbReference type="Proteomes" id="UP000233248">
    <property type="component" value="Unassembled WGS sequence"/>
</dbReference>
<protein>
    <submittedName>
        <fullName evidence="5">Chemotaxis protein</fullName>
    </submittedName>
</protein>
<dbReference type="InterPro" id="IPR004089">
    <property type="entry name" value="MCPsignal_dom"/>
</dbReference>
<evidence type="ECO:0000259" key="3">
    <source>
        <dbReference type="PROSITE" id="PS50112"/>
    </source>
</evidence>
<reference evidence="5 6" key="1">
    <citation type="submission" date="2017-09" db="EMBL/GenBank/DDBJ databases">
        <title>Genomics of the genus Arcobacter.</title>
        <authorList>
            <person name="Perez-Cataluna A."/>
            <person name="Figueras M.J."/>
            <person name="Salas-Masso N."/>
        </authorList>
    </citation>
    <scope>NUCLEOTIDE SEQUENCE [LARGE SCALE GENOMIC DNA]</scope>
    <source>
        <strain evidence="5 6">DSM 18005</strain>
    </source>
</reference>
<keyword evidence="1" id="KW-0807">Transducer</keyword>
<dbReference type="GO" id="GO:0007165">
    <property type="term" value="P:signal transduction"/>
    <property type="evidence" value="ECO:0007669"/>
    <property type="project" value="UniProtKB-KW"/>
</dbReference>
<dbReference type="GO" id="GO:0004888">
    <property type="term" value="F:transmembrane signaling receptor activity"/>
    <property type="evidence" value="ECO:0007669"/>
    <property type="project" value="InterPro"/>
</dbReference>
<evidence type="ECO:0000259" key="4">
    <source>
        <dbReference type="PROSITE" id="PS50113"/>
    </source>
</evidence>
<dbReference type="Pfam" id="PF13426">
    <property type="entry name" value="PAS_9"/>
    <property type="match status" value="1"/>
</dbReference>
<dbReference type="PRINTS" id="PR00260">
    <property type="entry name" value="CHEMTRNSDUCR"/>
</dbReference>
<evidence type="ECO:0000313" key="6">
    <source>
        <dbReference type="Proteomes" id="UP000233248"/>
    </source>
</evidence>
<dbReference type="InterPro" id="IPR000700">
    <property type="entry name" value="PAS-assoc_C"/>
</dbReference>
<evidence type="ECO:0000259" key="2">
    <source>
        <dbReference type="PROSITE" id="PS50111"/>
    </source>
</evidence>
<dbReference type="PROSITE" id="PS50112">
    <property type="entry name" value="PAS"/>
    <property type="match status" value="1"/>
</dbReference>
<comment type="caution">
    <text evidence="5">The sequence shown here is derived from an EMBL/GenBank/DDBJ whole genome shotgun (WGS) entry which is preliminary data.</text>
</comment>
<dbReference type="PANTHER" id="PTHR24422:SF10">
    <property type="entry name" value="CHEMOTAXIS PROTEIN METHYLTRANSFERASE 2"/>
    <property type="match status" value="1"/>
</dbReference>
<dbReference type="SUPFAM" id="SSF55785">
    <property type="entry name" value="PYP-like sensor domain (PAS domain)"/>
    <property type="match status" value="2"/>
</dbReference>
<dbReference type="CDD" id="cd00130">
    <property type="entry name" value="PAS"/>
    <property type="match status" value="2"/>
</dbReference>
<dbReference type="SUPFAM" id="SSF58104">
    <property type="entry name" value="Methyl-accepting chemotaxis protein (MCP) signaling domain"/>
    <property type="match status" value="1"/>
</dbReference>
<dbReference type="KEGG" id="ahs:AHALO_2045"/>
<dbReference type="NCBIfam" id="TIGR00229">
    <property type="entry name" value="sensory_box"/>
    <property type="match status" value="2"/>
</dbReference>
<dbReference type="EMBL" id="NXIF01000050">
    <property type="protein sequence ID" value="PKI79933.1"/>
    <property type="molecule type" value="Genomic_DNA"/>
</dbReference>
<dbReference type="PROSITE" id="PS50113">
    <property type="entry name" value="PAC"/>
    <property type="match status" value="1"/>
</dbReference>
<dbReference type="GO" id="GO:0006935">
    <property type="term" value="P:chemotaxis"/>
    <property type="evidence" value="ECO:0007669"/>
    <property type="project" value="InterPro"/>
</dbReference>
<gene>
    <name evidence="5" type="ORF">CP960_11975</name>
</gene>
<evidence type="ECO:0000256" key="1">
    <source>
        <dbReference type="PROSITE-ProRule" id="PRU00284"/>
    </source>
</evidence>
<dbReference type="SMART" id="SM00086">
    <property type="entry name" value="PAC"/>
    <property type="match status" value="2"/>
</dbReference>
<dbReference type="SMART" id="SM00283">
    <property type="entry name" value="MA"/>
    <property type="match status" value="1"/>
</dbReference>
<dbReference type="PROSITE" id="PS50111">
    <property type="entry name" value="CHEMOTAXIS_TRANSDUC_2"/>
    <property type="match status" value="1"/>
</dbReference>
<dbReference type="RefSeq" id="WP_101185721.1">
    <property type="nucleotide sequence ID" value="NZ_NXIF01000050.1"/>
</dbReference>
<dbReference type="InterPro" id="IPR000014">
    <property type="entry name" value="PAS"/>
</dbReference>
<dbReference type="PANTHER" id="PTHR24422">
    <property type="entry name" value="CHEMOTAXIS PROTEIN METHYLTRANSFERASE"/>
    <property type="match status" value="1"/>
</dbReference>
<sequence length="513" mass="57162">MTLFTSKENKAKLKALEENYAIIRFKPDGTIIDANKNFLDTLGYKLDEIQGKHHSIFCDKNYCNSNEYKTFWKSLNEGETKTSEFKRFKKNNEAIYIQASYTPIKNKNQEVYEVVKFAQDITQRKIKTLDYTGQVEAISKSQAVIEFNMQGVILNANENFLNTLGYKLSEIQGKHHSIFCEESYKNSKDYKDFWAKLNSGQYDSGIYLRLGKNNKKVWIQATYNPILDVDNKPFKVVKYATDITRRKNLIFDIDENVQKLTASLNNLSSAADSMSKGAQITKDGSQEISVSITQINEAVNDVSSKIQTMLNSIKEISITSSKAEEITKIAQEQSKETTNAMMKLNEESEKIGETITLITQIAFQTNILSLNAAVEAATAGEAGKGFAVVAQEVRNLANRSDDAAKEITQAVELIQTLVKNSLESISNIDGTIEEITSMSTNISSSMSKQENISKDLANIAQEASQGVNEVTNSMNSVSNSAQNSGEKAKETLSATNELINVSSKLISILQQLK</sequence>
<dbReference type="Pfam" id="PF08447">
    <property type="entry name" value="PAS_3"/>
    <property type="match status" value="1"/>
</dbReference>
<dbReference type="InterPro" id="IPR050903">
    <property type="entry name" value="Bact_Chemotaxis_MeTrfase"/>
</dbReference>
<dbReference type="Pfam" id="PF00015">
    <property type="entry name" value="MCPsignal"/>
    <property type="match status" value="1"/>
</dbReference>
<accession>A0A2N1J058</accession>
<dbReference type="InterPro" id="IPR004090">
    <property type="entry name" value="Chemotax_Me-accpt_rcpt"/>
</dbReference>
<proteinExistence type="predicted"/>
<feature type="domain" description="PAC" evidence="4">
    <location>
        <begin position="81"/>
        <end position="133"/>
    </location>
</feature>
<dbReference type="Gene3D" id="1.10.287.950">
    <property type="entry name" value="Methyl-accepting chemotaxis protein"/>
    <property type="match status" value="1"/>
</dbReference>
<dbReference type="InterPro" id="IPR013655">
    <property type="entry name" value="PAS_fold_3"/>
</dbReference>
<dbReference type="InterPro" id="IPR035965">
    <property type="entry name" value="PAS-like_dom_sf"/>
</dbReference>
<dbReference type="Gene3D" id="3.30.450.20">
    <property type="entry name" value="PAS domain"/>
    <property type="match status" value="2"/>
</dbReference>
<name>A0A2N1J058_9BACT</name>
<feature type="domain" description="PAS" evidence="3">
    <location>
        <begin position="9"/>
        <end position="52"/>
    </location>
</feature>
<keyword evidence="6" id="KW-1185">Reference proteome</keyword>